<evidence type="ECO:0000256" key="10">
    <source>
        <dbReference type="ARBA" id="ARBA00048525"/>
    </source>
</evidence>
<dbReference type="AlphaFoldDB" id="A0A974XEK6"/>
<dbReference type="InterPro" id="IPR036566">
    <property type="entry name" value="PYNP-like_C_sf"/>
</dbReference>
<dbReference type="InterPro" id="IPR036320">
    <property type="entry name" value="Glycosyl_Trfase_fam3_N_dom_sf"/>
</dbReference>
<organism evidence="12 13">
    <name type="scientific">Alkalibacter rhizosphaerae</name>
    <dbReference type="NCBI Taxonomy" id="2815577"/>
    <lineage>
        <taxon>Bacteria</taxon>
        <taxon>Bacillati</taxon>
        <taxon>Bacillota</taxon>
        <taxon>Clostridia</taxon>
        <taxon>Eubacteriales</taxon>
        <taxon>Eubacteriaceae</taxon>
        <taxon>Alkalibacter</taxon>
    </lineage>
</organism>
<dbReference type="Proteomes" id="UP000663499">
    <property type="component" value="Chromosome"/>
</dbReference>
<dbReference type="Pfam" id="PF07831">
    <property type="entry name" value="PYNP_C"/>
    <property type="match status" value="1"/>
</dbReference>
<dbReference type="GO" id="GO:0005829">
    <property type="term" value="C:cytosol"/>
    <property type="evidence" value="ECO:0007669"/>
    <property type="project" value="TreeGrafter"/>
</dbReference>
<comment type="catalytic activity">
    <reaction evidence="10">
        <text>thymidine + phosphate = 2-deoxy-alpha-D-ribose 1-phosphate + thymine</text>
        <dbReference type="Rhea" id="RHEA:16037"/>
        <dbReference type="ChEBI" id="CHEBI:17748"/>
        <dbReference type="ChEBI" id="CHEBI:17821"/>
        <dbReference type="ChEBI" id="CHEBI:43474"/>
        <dbReference type="ChEBI" id="CHEBI:57259"/>
        <dbReference type="EC" id="2.4.2.2"/>
    </reaction>
</comment>
<dbReference type="GO" id="GO:0009032">
    <property type="term" value="F:thymidine phosphorylase activity"/>
    <property type="evidence" value="ECO:0007669"/>
    <property type="project" value="TreeGrafter"/>
</dbReference>
<dbReference type="PIRSF" id="PIRSF000478">
    <property type="entry name" value="TP_PyNP"/>
    <property type="match status" value="1"/>
</dbReference>
<keyword evidence="13" id="KW-1185">Reference proteome</keyword>
<comment type="function">
    <text evidence="2">Catalyzes phosphorolysis of the pyrimidine nucleosides uridine, thymidine and 2'-deoxyuridine with the formation of the corresponding pyrimidine base and ribose-1-phosphate.</text>
</comment>
<evidence type="ECO:0000256" key="6">
    <source>
        <dbReference type="ARBA" id="ARBA00014680"/>
    </source>
</evidence>
<dbReference type="PANTHER" id="PTHR10515:SF0">
    <property type="entry name" value="THYMIDINE PHOSPHORYLASE"/>
    <property type="match status" value="1"/>
</dbReference>
<dbReference type="Gene3D" id="3.40.1030.10">
    <property type="entry name" value="Nucleoside phosphorylase/phosphoribosyltransferase catalytic domain"/>
    <property type="match status" value="1"/>
</dbReference>
<proteinExistence type="inferred from homology"/>
<feature type="domain" description="Pyrimidine nucleoside phosphorylase C-terminal" evidence="11">
    <location>
        <begin position="343"/>
        <end position="417"/>
    </location>
</feature>
<accession>A0A974XEK6</accession>
<dbReference type="NCBIfam" id="TIGR02644">
    <property type="entry name" value="Y_phosphoryl"/>
    <property type="match status" value="1"/>
</dbReference>
<dbReference type="InterPro" id="IPR017872">
    <property type="entry name" value="Pyrmidine_PPase_CS"/>
</dbReference>
<evidence type="ECO:0000313" key="12">
    <source>
        <dbReference type="EMBL" id="QSX08383.1"/>
    </source>
</evidence>
<dbReference type="SUPFAM" id="SSF54680">
    <property type="entry name" value="Pyrimidine nucleoside phosphorylase C-terminal domain"/>
    <property type="match status" value="1"/>
</dbReference>
<dbReference type="GO" id="GO:0006206">
    <property type="term" value="P:pyrimidine nucleobase metabolic process"/>
    <property type="evidence" value="ECO:0007669"/>
    <property type="project" value="InterPro"/>
</dbReference>
<dbReference type="PROSITE" id="PS00647">
    <property type="entry name" value="THYMID_PHOSPHORYLASE"/>
    <property type="match status" value="1"/>
</dbReference>
<dbReference type="KEGG" id="alka:J0B03_11420"/>
<dbReference type="Pfam" id="PF00591">
    <property type="entry name" value="Glycos_transf_3"/>
    <property type="match status" value="1"/>
</dbReference>
<dbReference type="InterPro" id="IPR000053">
    <property type="entry name" value="Thymidine/pyrmidine_PPase"/>
</dbReference>
<comment type="subunit">
    <text evidence="4">Homodimer.</text>
</comment>
<comment type="catalytic activity">
    <reaction evidence="1">
        <text>2'-deoxyuridine + phosphate = 2-deoxy-alpha-D-ribose 1-phosphate + uracil</text>
        <dbReference type="Rhea" id="RHEA:22824"/>
        <dbReference type="ChEBI" id="CHEBI:16450"/>
        <dbReference type="ChEBI" id="CHEBI:17568"/>
        <dbReference type="ChEBI" id="CHEBI:43474"/>
        <dbReference type="ChEBI" id="CHEBI:57259"/>
        <dbReference type="EC" id="2.4.2.2"/>
    </reaction>
</comment>
<evidence type="ECO:0000256" key="2">
    <source>
        <dbReference type="ARBA" id="ARBA00003877"/>
    </source>
</evidence>
<comment type="catalytic activity">
    <reaction evidence="9">
        <text>uridine + phosphate = alpha-D-ribose 1-phosphate + uracil</text>
        <dbReference type="Rhea" id="RHEA:24388"/>
        <dbReference type="ChEBI" id="CHEBI:16704"/>
        <dbReference type="ChEBI" id="CHEBI:17568"/>
        <dbReference type="ChEBI" id="CHEBI:43474"/>
        <dbReference type="ChEBI" id="CHEBI:57720"/>
        <dbReference type="EC" id="2.4.2.2"/>
    </reaction>
</comment>
<dbReference type="SMART" id="SM00941">
    <property type="entry name" value="PYNP_C"/>
    <property type="match status" value="1"/>
</dbReference>
<dbReference type="SUPFAM" id="SSF52418">
    <property type="entry name" value="Nucleoside phosphorylase/phosphoribosyltransferase catalytic domain"/>
    <property type="match status" value="1"/>
</dbReference>
<dbReference type="InterPro" id="IPR018090">
    <property type="entry name" value="Pyrmidine_PPas_bac/euk"/>
</dbReference>
<dbReference type="Gene3D" id="1.20.970.10">
    <property type="entry name" value="Transferase, Pyrimidine Nucleoside Phosphorylase, Chain C"/>
    <property type="match status" value="1"/>
</dbReference>
<dbReference type="GO" id="GO:0006213">
    <property type="term" value="P:pyrimidine nucleoside metabolic process"/>
    <property type="evidence" value="ECO:0007669"/>
    <property type="project" value="InterPro"/>
</dbReference>
<gene>
    <name evidence="12" type="ORF">J0B03_11420</name>
</gene>
<keyword evidence="8 12" id="KW-0808">Transferase</keyword>
<dbReference type="EMBL" id="CP071444">
    <property type="protein sequence ID" value="QSX08383.1"/>
    <property type="molecule type" value="Genomic_DNA"/>
</dbReference>
<comment type="similarity">
    <text evidence="3">Belongs to the thymidine/pyrimidine-nucleoside phosphorylase family.</text>
</comment>
<dbReference type="GO" id="GO:0004645">
    <property type="term" value="F:1,4-alpha-oligoglucan phosphorylase activity"/>
    <property type="evidence" value="ECO:0007669"/>
    <property type="project" value="InterPro"/>
</dbReference>
<evidence type="ECO:0000256" key="8">
    <source>
        <dbReference type="ARBA" id="ARBA00022679"/>
    </source>
</evidence>
<dbReference type="RefSeq" id="WP_207299725.1">
    <property type="nucleotide sequence ID" value="NZ_CP071444.1"/>
</dbReference>
<evidence type="ECO:0000256" key="7">
    <source>
        <dbReference type="ARBA" id="ARBA00022676"/>
    </source>
</evidence>
<dbReference type="SUPFAM" id="SSF47648">
    <property type="entry name" value="Nucleoside phosphorylase/phosphoribosyltransferase N-terminal domain"/>
    <property type="match status" value="1"/>
</dbReference>
<dbReference type="PANTHER" id="PTHR10515">
    <property type="entry name" value="THYMIDINE PHOSPHORYLASE"/>
    <property type="match status" value="1"/>
</dbReference>
<evidence type="ECO:0000256" key="1">
    <source>
        <dbReference type="ARBA" id="ARBA00001066"/>
    </source>
</evidence>
<dbReference type="Pfam" id="PF02885">
    <property type="entry name" value="Glycos_trans_3N"/>
    <property type="match status" value="1"/>
</dbReference>
<dbReference type="InterPro" id="IPR017459">
    <property type="entry name" value="Glycosyl_Trfase_fam3_N_dom"/>
</dbReference>
<evidence type="ECO:0000256" key="5">
    <source>
        <dbReference type="ARBA" id="ARBA00011889"/>
    </source>
</evidence>
<reference evidence="12" key="1">
    <citation type="submission" date="2021-03" db="EMBL/GenBank/DDBJ databases">
        <title>Alkalibacter marinus sp. nov., isolated from tidal flat sediment.</title>
        <authorList>
            <person name="Namirimu T."/>
            <person name="Yang J.-A."/>
            <person name="Yang S.-H."/>
            <person name="Kim Y.-J."/>
            <person name="Kwon K.K."/>
        </authorList>
    </citation>
    <scope>NUCLEOTIDE SEQUENCE</scope>
    <source>
        <strain evidence="12">ES005</strain>
    </source>
</reference>
<dbReference type="Gene3D" id="3.90.1170.30">
    <property type="entry name" value="Pyrimidine nucleoside phosphorylase-like, C-terminal domain"/>
    <property type="match status" value="1"/>
</dbReference>
<evidence type="ECO:0000313" key="13">
    <source>
        <dbReference type="Proteomes" id="UP000663499"/>
    </source>
</evidence>
<dbReference type="FunFam" id="3.40.1030.10:FF:000003">
    <property type="entry name" value="Pyrimidine-nucleoside phosphorylase"/>
    <property type="match status" value="1"/>
</dbReference>
<evidence type="ECO:0000256" key="4">
    <source>
        <dbReference type="ARBA" id="ARBA00011738"/>
    </source>
</evidence>
<evidence type="ECO:0000256" key="3">
    <source>
        <dbReference type="ARBA" id="ARBA00006915"/>
    </source>
</evidence>
<dbReference type="InterPro" id="IPR000312">
    <property type="entry name" value="Glycosyl_Trfase_fam3"/>
</dbReference>
<dbReference type="NCBIfam" id="NF004490">
    <property type="entry name" value="PRK05820.1"/>
    <property type="match status" value="1"/>
</dbReference>
<protein>
    <recommendedName>
        <fullName evidence="6">Pyrimidine-nucleoside phosphorylase</fullName>
        <ecNumber evidence="5">2.4.2.2</ecNumber>
    </recommendedName>
</protein>
<dbReference type="InterPro" id="IPR035902">
    <property type="entry name" value="Nuc_phospho_transferase"/>
</dbReference>
<keyword evidence="7 12" id="KW-0328">Glycosyltransferase</keyword>
<evidence type="ECO:0000256" key="9">
    <source>
        <dbReference type="ARBA" id="ARBA00048453"/>
    </source>
</evidence>
<evidence type="ECO:0000259" key="11">
    <source>
        <dbReference type="SMART" id="SM00941"/>
    </source>
</evidence>
<name>A0A974XEK6_9FIRM</name>
<sequence length="446" mass="48065">MNMVDLIVKKRDGHALTPEEVSYIVEAYVKDAIPDYQMSAFLMAVFFQGMSEEETVALTRTMMDSGDQMDLSAIKGVVVDKHSTGGVGDTTTLVLAPWLAACGIPVAKMSGRGLGHTGGTIDKMESIPGFRVELTMEEFVSNVNKIGLALAGQTGSIAPADKKIYALRDVTGTVEQKALIASSIMSKKLASGAGAILLDVKVGSGAFMKNLEDGIALAKSMVDIGNAMGRETKAILSSMDQPLGKAVGNSLEVMEAIKVLQGEEKGDLYYLCLELAKEMMLLSLADMTSKKAEEILLDRLESGKAHDKFLEFVALQGGDVEKLREGLPVGSYRKRLTAENDGYVAKVEASAVGLAAMHLGAGRETKDSIIDLGAGLRIWKRIGDPVAKGELLAELYTNDEDKLLEARNLLKDAFVIEKNQKTTSPLLLGKVDRNGVELWDEDHYRT</sequence>
<dbReference type="InterPro" id="IPR013102">
    <property type="entry name" value="PYNP_C"/>
</dbReference>
<dbReference type="EC" id="2.4.2.2" evidence="5"/>